<reference evidence="6" key="1">
    <citation type="submission" date="2016-08" db="EMBL/GenBank/DDBJ databases">
        <authorList>
            <person name="Varghese N."/>
            <person name="Submissions Spin"/>
        </authorList>
    </citation>
    <scope>NUCLEOTIDE SEQUENCE [LARGE SCALE GENOMIC DNA]</scope>
    <source>
        <strain evidence="6">HAMBI 2975</strain>
    </source>
</reference>
<dbReference type="Gene3D" id="3.40.190.10">
    <property type="entry name" value="Periplasmic binding protein-like II"/>
    <property type="match status" value="2"/>
</dbReference>
<dbReference type="EMBL" id="FMAG01000004">
    <property type="protein sequence ID" value="SCB32290.1"/>
    <property type="molecule type" value="Genomic_DNA"/>
</dbReference>
<evidence type="ECO:0000313" key="6">
    <source>
        <dbReference type="Proteomes" id="UP000199101"/>
    </source>
</evidence>
<keyword evidence="2 3" id="KW-0732">Signal</keyword>
<gene>
    <name evidence="5" type="ORF">GA0061103_4440</name>
</gene>
<dbReference type="SMART" id="SM00062">
    <property type="entry name" value="PBPb"/>
    <property type="match status" value="1"/>
</dbReference>
<protein>
    <submittedName>
        <fullName evidence="5">Polar amino acid transport system substrate-binding protein</fullName>
    </submittedName>
</protein>
<evidence type="ECO:0000256" key="1">
    <source>
        <dbReference type="ARBA" id="ARBA00004418"/>
    </source>
</evidence>
<dbReference type="GO" id="GO:0042597">
    <property type="term" value="C:periplasmic space"/>
    <property type="evidence" value="ECO:0007669"/>
    <property type="project" value="UniProtKB-SubCell"/>
</dbReference>
<evidence type="ECO:0000259" key="4">
    <source>
        <dbReference type="SMART" id="SM00062"/>
    </source>
</evidence>
<keyword evidence="6" id="KW-1185">Reference proteome</keyword>
<proteinExistence type="predicted"/>
<evidence type="ECO:0000256" key="3">
    <source>
        <dbReference type="SAM" id="SignalP"/>
    </source>
</evidence>
<organism evidence="5 6">
    <name type="scientific">Rhizobium multihospitium</name>
    <dbReference type="NCBI Taxonomy" id="410764"/>
    <lineage>
        <taxon>Bacteria</taxon>
        <taxon>Pseudomonadati</taxon>
        <taxon>Pseudomonadota</taxon>
        <taxon>Alphaproteobacteria</taxon>
        <taxon>Hyphomicrobiales</taxon>
        <taxon>Rhizobiaceae</taxon>
        <taxon>Rhizobium/Agrobacterium group</taxon>
        <taxon>Rhizobium</taxon>
    </lineage>
</organism>
<feature type="signal peptide" evidence="3">
    <location>
        <begin position="1"/>
        <end position="26"/>
    </location>
</feature>
<comment type="subcellular location">
    <subcellularLocation>
        <location evidence="1">Periplasm</location>
    </subcellularLocation>
</comment>
<dbReference type="PANTHER" id="PTHR35936:SF17">
    <property type="entry name" value="ARGININE-BINDING EXTRACELLULAR PROTEIN ARTP"/>
    <property type="match status" value="1"/>
</dbReference>
<dbReference type="STRING" id="410764.GA0061103_4440"/>
<feature type="domain" description="Solute-binding protein family 3/N-terminal" evidence="4">
    <location>
        <begin position="48"/>
        <end position="267"/>
    </location>
</feature>
<dbReference type="PANTHER" id="PTHR35936">
    <property type="entry name" value="MEMBRANE-BOUND LYTIC MUREIN TRANSGLYCOSYLASE F"/>
    <property type="match status" value="1"/>
</dbReference>
<dbReference type="InterPro" id="IPR001638">
    <property type="entry name" value="Solute-binding_3/MltF_N"/>
</dbReference>
<accession>A0A1C3VWZ6</accession>
<dbReference type="Pfam" id="PF00497">
    <property type="entry name" value="SBP_bac_3"/>
    <property type="match status" value="1"/>
</dbReference>
<name>A0A1C3VWZ6_9HYPH</name>
<dbReference type="Proteomes" id="UP000199101">
    <property type="component" value="Unassembled WGS sequence"/>
</dbReference>
<feature type="chain" id="PRO_5008684804" evidence="3">
    <location>
        <begin position="27"/>
        <end position="291"/>
    </location>
</feature>
<dbReference type="SUPFAM" id="SSF53850">
    <property type="entry name" value="Periplasmic binding protein-like II"/>
    <property type="match status" value="1"/>
</dbReference>
<evidence type="ECO:0000313" key="5">
    <source>
        <dbReference type="EMBL" id="SCB32290.1"/>
    </source>
</evidence>
<dbReference type="AlphaFoldDB" id="A0A1C3VWZ6"/>
<sequence>MFTKRNILSVMTATILGALSMVPAQAQEIAKADTVAALLPKAIKDAGILRIAVPDIGKPLAYKDGNDLKGMDVDLANAVAATLGLKAEISLIPFSAALTGLQANKYDISFGEFYVTAERLKVADFVTDWQDYSSFLVTTAKGYKPTKLTDICGHTVGAMAGSAELETLKTGAGKCDKAPTVSAFPSISNAILALNSGRVDGVLINRGGAQESIRMNPGLDASGEIGGGPCATAVARNDNSEQLLAALKAAYEHLMQTGAYGKILDKNDTAYGAAKTAEIYKAGSTPPKYGF</sequence>
<evidence type="ECO:0000256" key="2">
    <source>
        <dbReference type="ARBA" id="ARBA00022729"/>
    </source>
</evidence>